<name>B7Q277_IXOSC</name>
<keyword evidence="1" id="KW-0675">Receptor</keyword>
<dbReference type="VEuPathDB" id="VectorBase:ISCP_016888"/>
<dbReference type="EnsemblMetazoa" id="ISCW020868-RA">
    <property type="protein sequence ID" value="ISCW020868-PA"/>
    <property type="gene ID" value="ISCW020868"/>
</dbReference>
<dbReference type="EMBL" id="DS842011">
    <property type="protein sequence ID" value="EEC12949.1"/>
    <property type="molecule type" value="Genomic_DNA"/>
</dbReference>
<dbReference type="VEuPathDB" id="VectorBase:ISCW020868"/>
<dbReference type="InParanoid" id="B7Q277"/>
<keyword evidence="3" id="KW-1185">Reference proteome</keyword>
<protein>
    <submittedName>
        <fullName evidence="1 2">Gaba-B receptor, putative</fullName>
    </submittedName>
</protein>
<dbReference type="PaxDb" id="6945-B7Q277"/>
<dbReference type="EMBL" id="ABJB010667330">
    <property type="status" value="NOT_ANNOTATED_CDS"/>
    <property type="molecule type" value="Genomic_DNA"/>
</dbReference>
<evidence type="ECO:0000313" key="1">
    <source>
        <dbReference type="EMBL" id="EEC12949.1"/>
    </source>
</evidence>
<dbReference type="VEuPathDB" id="VectorBase:ISCI020868"/>
<organism>
    <name type="scientific">Ixodes scapularis</name>
    <name type="common">Black-legged tick</name>
    <name type="synonym">Deer tick</name>
    <dbReference type="NCBI Taxonomy" id="6945"/>
    <lineage>
        <taxon>Eukaryota</taxon>
        <taxon>Metazoa</taxon>
        <taxon>Ecdysozoa</taxon>
        <taxon>Arthropoda</taxon>
        <taxon>Chelicerata</taxon>
        <taxon>Arachnida</taxon>
        <taxon>Acari</taxon>
        <taxon>Parasitiformes</taxon>
        <taxon>Ixodida</taxon>
        <taxon>Ixodoidea</taxon>
        <taxon>Ixodidae</taxon>
        <taxon>Ixodinae</taxon>
        <taxon>Ixodes</taxon>
    </lineage>
</organism>
<dbReference type="Proteomes" id="UP000001555">
    <property type="component" value="Unassembled WGS sequence"/>
</dbReference>
<evidence type="ECO:0000313" key="3">
    <source>
        <dbReference type="Proteomes" id="UP000001555"/>
    </source>
</evidence>
<evidence type="ECO:0000313" key="2">
    <source>
        <dbReference type="EnsemblMetazoa" id="ISCW020868-PA"/>
    </source>
</evidence>
<reference evidence="2" key="2">
    <citation type="submission" date="2020-05" db="UniProtKB">
        <authorList>
            <consortium name="EnsemblMetazoa"/>
        </authorList>
    </citation>
    <scope>IDENTIFICATION</scope>
    <source>
        <strain evidence="2">wikel</strain>
    </source>
</reference>
<dbReference type="HOGENOM" id="CLU_3034688_0_0_1"/>
<reference evidence="1 3" key="1">
    <citation type="submission" date="2008-03" db="EMBL/GenBank/DDBJ databases">
        <title>Annotation of Ixodes scapularis.</title>
        <authorList>
            <consortium name="Ixodes scapularis Genome Project Consortium"/>
            <person name="Caler E."/>
            <person name="Hannick L.I."/>
            <person name="Bidwell S."/>
            <person name="Joardar V."/>
            <person name="Thiagarajan M."/>
            <person name="Amedeo P."/>
            <person name="Galinsky K.J."/>
            <person name="Schobel S."/>
            <person name="Inman J."/>
            <person name="Hostetler J."/>
            <person name="Miller J."/>
            <person name="Hammond M."/>
            <person name="Megy K."/>
            <person name="Lawson D."/>
            <person name="Kodira C."/>
            <person name="Sutton G."/>
            <person name="Meyer J."/>
            <person name="Hill C.A."/>
            <person name="Birren B."/>
            <person name="Nene V."/>
            <person name="Collins F."/>
            <person name="Alarcon-Chaidez F."/>
            <person name="Wikel S."/>
            <person name="Strausberg R."/>
        </authorList>
    </citation>
    <scope>NUCLEOTIDE SEQUENCE [LARGE SCALE GENOMIC DNA]</scope>
    <source>
        <strain evidence="3">Wikel</strain>
        <strain evidence="1">Wikel colony</strain>
    </source>
</reference>
<gene>
    <name evidence="1" type="ORF">IscW_ISCW020868</name>
</gene>
<dbReference type="OrthoDB" id="17569at2759"/>
<proteinExistence type="predicted"/>
<accession>B7Q277</accession>
<sequence length="55" mass="6080">MKAFFDMIDKQPKKLVLFGAACNAVTDPIAKASQFFQLVQYTTLTELLSRGNGVI</sequence>
<dbReference type="AlphaFoldDB" id="B7Q277"/>